<feature type="region of interest" description="Disordered" evidence="1">
    <location>
        <begin position="442"/>
        <end position="467"/>
    </location>
</feature>
<protein>
    <submittedName>
        <fullName evidence="2">Uncharacterized protein</fullName>
    </submittedName>
</protein>
<dbReference type="STRING" id="215637.A0A4P9ZKM2"/>
<sequence length="1059" mass="116929">MYRYTHELAGPLGPTGEAGLLDFIKVHNLVNDVQLHYNAPLHELHLACQETEPLTRLKDRIPTLLAKFLTTTPAPEGVDTRSPKSSPPPPTVPESRAESVGSVDWEFTSPLHRESPAPQDRSAVIMDLAPPPARSSTFLNRFILPGLAHGFDHILAPSQGSEAIAPFREPSNYQPYVIRDATQDTFIRAKSTTPLFHFERTSPIGTGLFVPLNALDQQSIFRRLVDGALKNPASRPPIPFILVRKSDRTRDLQVQELRSLPSTSKGTNNLGYYQPRAQSPNPPAAKGAHLNTAFGHFRRATRAPIQKTPVSAYSEIPGSLQWHSPQSTPAQGPGKRRTPPPLTPASKRQRHPSGRNVGQMVGAGAPTSHVKNRAATPAAKFREIAQRVIYSNPSSPEPIVKVNRLSDSLFFNPMQQSAPMEWNTPDNLEAAATPVADHVLSDSTLPQASPSPAAEHEDKDPSGPFGKEIAHIHDLLKDLPQASRGSLKHMLEQLVASQAGEEDTAESLGSISDPDSDSDSDFDVKRFVEERVTEIESMAQPEVGTPPEMTDLVDLTELPDVFMTHHEPQGKAASETTLESSEGTESEVRPPPEIKRSIPSLFDQQPCATDPSTQPDLDHGLQFPIAVSDTDSQIRAASEPSIPLSQNLALATNGRLEQGHLNHELKSFLQLYTTLAPQLQLLRSYAGEVMLSARFGRVMYFNCKPDLLAREWTAETLSQFKVESSGVFRTFSCRLPVDPVNCAMTVSRHLNPPCDIGSFVYREALGRAHYKRYCENTLNPAGEESSSLTMLLDNPLQSQAALAVPVCQSIRAVEFSVFALTQLHGDIKFRPCKLTIDLSNGSLLRVVSNKSHLADFPISSLDQPFDVRIGLHCRRHIELYDNAHQTFADQVKIRNNGRSIEFSDIPGSLYVRKVKVRLTKAYPLAGPFVALVSEVFELFSRNIDECSAFKKPHHSMASGYNSTAKGRLPDPVLRQPLKVGNQTPPTYSQIEIASREWNYYFAANQKLPQGYFTSWTEDDIIGDPDQDSPHLLNFYRVTKALLELLNRSAVEEARGQTAN</sequence>
<dbReference type="EMBL" id="ML003530">
    <property type="protein sequence ID" value="RKP33826.1"/>
    <property type="molecule type" value="Genomic_DNA"/>
</dbReference>
<feature type="region of interest" description="Disordered" evidence="1">
    <location>
        <begin position="497"/>
        <end position="522"/>
    </location>
</feature>
<feature type="compositionally biased region" description="Low complexity" evidence="1">
    <location>
        <begin position="574"/>
        <end position="583"/>
    </location>
</feature>
<feature type="compositionally biased region" description="Polar residues" evidence="1">
    <location>
        <begin position="260"/>
        <end position="279"/>
    </location>
</feature>
<dbReference type="Proteomes" id="UP000268162">
    <property type="component" value="Unassembled WGS sequence"/>
</dbReference>
<feature type="compositionally biased region" description="Polar residues" evidence="1">
    <location>
        <begin position="321"/>
        <end position="330"/>
    </location>
</feature>
<feature type="region of interest" description="Disordered" evidence="1">
    <location>
        <begin position="566"/>
        <end position="598"/>
    </location>
</feature>
<accession>A0A4P9ZKM2</accession>
<organism evidence="2 3">
    <name type="scientific">Dimargaris cristalligena</name>
    <dbReference type="NCBI Taxonomy" id="215637"/>
    <lineage>
        <taxon>Eukaryota</taxon>
        <taxon>Fungi</taxon>
        <taxon>Fungi incertae sedis</taxon>
        <taxon>Zoopagomycota</taxon>
        <taxon>Kickxellomycotina</taxon>
        <taxon>Dimargaritomycetes</taxon>
        <taxon>Dimargaritales</taxon>
        <taxon>Dimargaritaceae</taxon>
        <taxon>Dimargaris</taxon>
    </lineage>
</organism>
<proteinExistence type="predicted"/>
<evidence type="ECO:0000256" key="1">
    <source>
        <dbReference type="SAM" id="MobiDB-lite"/>
    </source>
</evidence>
<feature type="compositionally biased region" description="Basic and acidic residues" evidence="1">
    <location>
        <begin position="586"/>
        <end position="596"/>
    </location>
</feature>
<name>A0A4P9ZKM2_9FUNG</name>
<evidence type="ECO:0000313" key="3">
    <source>
        <dbReference type="Proteomes" id="UP000268162"/>
    </source>
</evidence>
<dbReference type="AlphaFoldDB" id="A0A4P9ZKM2"/>
<reference evidence="3" key="1">
    <citation type="journal article" date="2018" name="Nat. Microbiol.">
        <title>Leveraging single-cell genomics to expand the fungal tree of life.</title>
        <authorList>
            <person name="Ahrendt S.R."/>
            <person name="Quandt C.A."/>
            <person name="Ciobanu D."/>
            <person name="Clum A."/>
            <person name="Salamov A."/>
            <person name="Andreopoulos B."/>
            <person name="Cheng J.F."/>
            <person name="Woyke T."/>
            <person name="Pelin A."/>
            <person name="Henrissat B."/>
            <person name="Reynolds N.K."/>
            <person name="Benny G.L."/>
            <person name="Smith M.E."/>
            <person name="James T.Y."/>
            <person name="Grigoriev I.V."/>
        </authorList>
    </citation>
    <scope>NUCLEOTIDE SEQUENCE [LARGE SCALE GENOMIC DNA]</scope>
    <source>
        <strain evidence="3">RSA 468</strain>
    </source>
</reference>
<evidence type="ECO:0000313" key="2">
    <source>
        <dbReference type="EMBL" id="RKP33826.1"/>
    </source>
</evidence>
<gene>
    <name evidence="2" type="ORF">BJ085DRAFT_39758</name>
</gene>
<keyword evidence="3" id="KW-1185">Reference proteome</keyword>
<feature type="region of interest" description="Disordered" evidence="1">
    <location>
        <begin position="256"/>
        <end position="289"/>
    </location>
</feature>
<feature type="region of interest" description="Disordered" evidence="1">
    <location>
        <begin position="72"/>
        <end position="101"/>
    </location>
</feature>
<feature type="region of interest" description="Disordered" evidence="1">
    <location>
        <begin position="317"/>
        <end position="374"/>
    </location>
</feature>